<reference evidence="1" key="2">
    <citation type="submission" date="2020-06" db="EMBL/GenBank/DDBJ databases">
        <title>Helianthus annuus Genome sequencing and assembly Release 2.</title>
        <authorList>
            <person name="Gouzy J."/>
            <person name="Langlade N."/>
            <person name="Munos S."/>
        </authorList>
    </citation>
    <scope>NUCLEOTIDE SEQUENCE</scope>
    <source>
        <tissue evidence="1">Leaves</tissue>
    </source>
</reference>
<proteinExistence type="predicted"/>
<dbReference type="AlphaFoldDB" id="A0A9K3J634"/>
<dbReference type="EMBL" id="MNCJ02000319">
    <property type="protein sequence ID" value="KAF5809454.1"/>
    <property type="molecule type" value="Genomic_DNA"/>
</dbReference>
<sequence>MRTGACPSVSRKDKVVEASIAPHGAVLSGHGTVVNYKIHRIQTNLDSTDMLLHTRSCSADTGAWSTDADKLHLMKKERRVDMGPCPSFCSAYK</sequence>
<comment type="caution">
    <text evidence="1">The sequence shown here is derived from an EMBL/GenBank/DDBJ whole genome shotgun (WGS) entry which is preliminary data.</text>
</comment>
<evidence type="ECO:0000313" key="1">
    <source>
        <dbReference type="EMBL" id="KAF5809454.1"/>
    </source>
</evidence>
<evidence type="ECO:0000313" key="2">
    <source>
        <dbReference type="Proteomes" id="UP000215914"/>
    </source>
</evidence>
<name>A0A9K3J634_HELAN</name>
<organism evidence="1 2">
    <name type="scientific">Helianthus annuus</name>
    <name type="common">Common sunflower</name>
    <dbReference type="NCBI Taxonomy" id="4232"/>
    <lineage>
        <taxon>Eukaryota</taxon>
        <taxon>Viridiplantae</taxon>
        <taxon>Streptophyta</taxon>
        <taxon>Embryophyta</taxon>
        <taxon>Tracheophyta</taxon>
        <taxon>Spermatophyta</taxon>
        <taxon>Magnoliopsida</taxon>
        <taxon>eudicotyledons</taxon>
        <taxon>Gunneridae</taxon>
        <taxon>Pentapetalae</taxon>
        <taxon>asterids</taxon>
        <taxon>campanulids</taxon>
        <taxon>Asterales</taxon>
        <taxon>Asteraceae</taxon>
        <taxon>Asteroideae</taxon>
        <taxon>Heliantheae alliance</taxon>
        <taxon>Heliantheae</taxon>
        <taxon>Helianthus</taxon>
    </lineage>
</organism>
<dbReference type="Proteomes" id="UP000215914">
    <property type="component" value="Unassembled WGS sequence"/>
</dbReference>
<keyword evidence="2" id="KW-1185">Reference proteome</keyword>
<accession>A0A9K3J634</accession>
<protein>
    <submittedName>
        <fullName evidence="1">Uncharacterized protein</fullName>
    </submittedName>
</protein>
<gene>
    <name evidence="1" type="ORF">HanXRQr2_Chr04g0157331</name>
</gene>
<dbReference type="Gramene" id="mRNA:HanXRQr2_Chr04g0157331">
    <property type="protein sequence ID" value="CDS:HanXRQr2_Chr04g0157331.1"/>
    <property type="gene ID" value="HanXRQr2_Chr04g0157331"/>
</dbReference>
<reference evidence="1" key="1">
    <citation type="journal article" date="2017" name="Nature">
        <title>The sunflower genome provides insights into oil metabolism, flowering and Asterid evolution.</title>
        <authorList>
            <person name="Badouin H."/>
            <person name="Gouzy J."/>
            <person name="Grassa C.J."/>
            <person name="Murat F."/>
            <person name="Staton S.E."/>
            <person name="Cottret L."/>
            <person name="Lelandais-Briere C."/>
            <person name="Owens G.L."/>
            <person name="Carrere S."/>
            <person name="Mayjonade B."/>
            <person name="Legrand L."/>
            <person name="Gill N."/>
            <person name="Kane N.C."/>
            <person name="Bowers J.E."/>
            <person name="Hubner S."/>
            <person name="Bellec A."/>
            <person name="Berard A."/>
            <person name="Berges H."/>
            <person name="Blanchet N."/>
            <person name="Boniface M.C."/>
            <person name="Brunel D."/>
            <person name="Catrice O."/>
            <person name="Chaidir N."/>
            <person name="Claudel C."/>
            <person name="Donnadieu C."/>
            <person name="Faraut T."/>
            <person name="Fievet G."/>
            <person name="Helmstetter N."/>
            <person name="King M."/>
            <person name="Knapp S.J."/>
            <person name="Lai Z."/>
            <person name="Le Paslier M.C."/>
            <person name="Lippi Y."/>
            <person name="Lorenzon L."/>
            <person name="Mandel J.R."/>
            <person name="Marage G."/>
            <person name="Marchand G."/>
            <person name="Marquand E."/>
            <person name="Bret-Mestries E."/>
            <person name="Morien E."/>
            <person name="Nambeesan S."/>
            <person name="Nguyen T."/>
            <person name="Pegot-Espagnet P."/>
            <person name="Pouilly N."/>
            <person name="Raftis F."/>
            <person name="Sallet E."/>
            <person name="Schiex T."/>
            <person name="Thomas J."/>
            <person name="Vandecasteele C."/>
            <person name="Vares D."/>
            <person name="Vear F."/>
            <person name="Vautrin S."/>
            <person name="Crespi M."/>
            <person name="Mangin B."/>
            <person name="Burke J.M."/>
            <person name="Salse J."/>
            <person name="Munos S."/>
            <person name="Vincourt P."/>
            <person name="Rieseberg L.H."/>
            <person name="Langlade N.B."/>
        </authorList>
    </citation>
    <scope>NUCLEOTIDE SEQUENCE</scope>
    <source>
        <tissue evidence="1">Leaves</tissue>
    </source>
</reference>